<comment type="caution">
    <text evidence="1">The sequence shown here is derived from an EMBL/GenBank/DDBJ whole genome shotgun (WGS) entry which is preliminary data.</text>
</comment>
<dbReference type="Proteomes" id="UP000178943">
    <property type="component" value="Unassembled WGS sequence"/>
</dbReference>
<proteinExistence type="predicted"/>
<accession>A0A1F5VVU4</accession>
<protein>
    <submittedName>
        <fullName evidence="1">Uncharacterized protein</fullName>
    </submittedName>
</protein>
<gene>
    <name evidence="1" type="ORF">A2Y62_18045</name>
</gene>
<evidence type="ECO:0000313" key="2">
    <source>
        <dbReference type="Proteomes" id="UP000178943"/>
    </source>
</evidence>
<organism evidence="1 2">
    <name type="scientific">Candidatus Fischerbacteria bacterium RBG_13_37_8</name>
    <dbReference type="NCBI Taxonomy" id="1817863"/>
    <lineage>
        <taxon>Bacteria</taxon>
        <taxon>Candidatus Fischeribacteriota</taxon>
    </lineage>
</organism>
<sequence length="78" mass="9083">MEVFGKKLCSLILLLVFVIILAMAAEETERYKKVEQIKAVEGKDKPQKIKGELLFDSENKMLRFLDERKEPLDINMLI</sequence>
<reference evidence="1 2" key="1">
    <citation type="journal article" date="2016" name="Nat. Commun.">
        <title>Thousands of microbial genomes shed light on interconnected biogeochemical processes in an aquifer system.</title>
        <authorList>
            <person name="Anantharaman K."/>
            <person name="Brown C.T."/>
            <person name="Hug L.A."/>
            <person name="Sharon I."/>
            <person name="Castelle C.J."/>
            <person name="Probst A.J."/>
            <person name="Thomas B.C."/>
            <person name="Singh A."/>
            <person name="Wilkins M.J."/>
            <person name="Karaoz U."/>
            <person name="Brodie E.L."/>
            <person name="Williams K.H."/>
            <person name="Hubbard S.S."/>
            <person name="Banfield J.F."/>
        </authorList>
    </citation>
    <scope>NUCLEOTIDE SEQUENCE [LARGE SCALE GENOMIC DNA]</scope>
</reference>
<dbReference type="AlphaFoldDB" id="A0A1F5VVU4"/>
<evidence type="ECO:0000313" key="1">
    <source>
        <dbReference type="EMBL" id="OGF67602.1"/>
    </source>
</evidence>
<dbReference type="EMBL" id="MFGW01000044">
    <property type="protein sequence ID" value="OGF67602.1"/>
    <property type="molecule type" value="Genomic_DNA"/>
</dbReference>
<name>A0A1F5VVU4_9BACT</name>